<name>A0A0F9L733_9ZZZZ</name>
<gene>
    <name evidence="1" type="ORF">LCGC14_1311990</name>
</gene>
<organism evidence="1">
    <name type="scientific">marine sediment metagenome</name>
    <dbReference type="NCBI Taxonomy" id="412755"/>
    <lineage>
        <taxon>unclassified sequences</taxon>
        <taxon>metagenomes</taxon>
        <taxon>ecological metagenomes</taxon>
    </lineage>
</organism>
<evidence type="ECO:0000313" key="1">
    <source>
        <dbReference type="EMBL" id="KKM83181.1"/>
    </source>
</evidence>
<sequence>MTNQSSRVFEGFDYLIDNRSGQALGLAARCTATFSDDYPVKYSDASPAQ</sequence>
<dbReference type="AlphaFoldDB" id="A0A0F9L733"/>
<protein>
    <submittedName>
        <fullName evidence="1">Uncharacterized protein</fullName>
    </submittedName>
</protein>
<proteinExistence type="predicted"/>
<reference evidence="1" key="1">
    <citation type="journal article" date="2015" name="Nature">
        <title>Complex archaea that bridge the gap between prokaryotes and eukaryotes.</title>
        <authorList>
            <person name="Spang A."/>
            <person name="Saw J.H."/>
            <person name="Jorgensen S.L."/>
            <person name="Zaremba-Niedzwiedzka K."/>
            <person name="Martijn J."/>
            <person name="Lind A.E."/>
            <person name="van Eijk R."/>
            <person name="Schleper C."/>
            <person name="Guy L."/>
            <person name="Ettema T.J."/>
        </authorList>
    </citation>
    <scope>NUCLEOTIDE SEQUENCE</scope>
</reference>
<accession>A0A0F9L733</accession>
<dbReference type="EMBL" id="LAZR01007753">
    <property type="protein sequence ID" value="KKM83181.1"/>
    <property type="molecule type" value="Genomic_DNA"/>
</dbReference>
<comment type="caution">
    <text evidence="1">The sequence shown here is derived from an EMBL/GenBank/DDBJ whole genome shotgun (WGS) entry which is preliminary data.</text>
</comment>